<organism evidence="1">
    <name type="scientific">Siphoviridae sp. ct9mC1</name>
    <dbReference type="NCBI Taxonomy" id="2827794"/>
    <lineage>
        <taxon>Viruses</taxon>
        <taxon>Duplodnaviria</taxon>
        <taxon>Heunggongvirae</taxon>
        <taxon>Uroviricota</taxon>
        <taxon>Caudoviricetes</taxon>
    </lineage>
</organism>
<protein>
    <submittedName>
        <fullName evidence="1">Uncharacterized protein</fullName>
    </submittedName>
</protein>
<name>A0A8S5SF96_9CAUD</name>
<sequence>MPYLFPTLFIFYKNYITQQPYTPLYLFIAKNIFSHYVNIL</sequence>
<proteinExistence type="predicted"/>
<dbReference type="EMBL" id="BK032583">
    <property type="protein sequence ID" value="DAF49515.1"/>
    <property type="molecule type" value="Genomic_DNA"/>
</dbReference>
<reference evidence="1" key="1">
    <citation type="journal article" date="2021" name="Proc. Natl. Acad. Sci. U.S.A.">
        <title>A Catalog of Tens of Thousands of Viruses from Human Metagenomes Reveals Hidden Associations with Chronic Diseases.</title>
        <authorList>
            <person name="Tisza M.J."/>
            <person name="Buck C.B."/>
        </authorList>
    </citation>
    <scope>NUCLEOTIDE SEQUENCE</scope>
    <source>
        <strain evidence="1">Ct9mC1</strain>
    </source>
</reference>
<evidence type="ECO:0000313" key="1">
    <source>
        <dbReference type="EMBL" id="DAF49515.1"/>
    </source>
</evidence>
<accession>A0A8S5SF96</accession>